<gene>
    <name evidence="6" type="ORF">CWI75_13290</name>
</gene>
<dbReference type="OrthoDB" id="9800877at2"/>
<dbReference type="InterPro" id="IPR052344">
    <property type="entry name" value="Transposase-related"/>
</dbReference>
<name>A0A2N5Y0Z3_9GAMM</name>
<accession>A0A2N5Y0Z3</accession>
<sequence>MQAPINLNQLNEAQLRQMAERMLAQLGEREARLVAQDAELAARDEIIRRYSIREEQLTHEIALLKRHRFGKSSEGVNRQQYNLLEELVDEDTAAIEQELERLAESRPQPEPKTRTPKRRPLPPQLPRTDFHHEPEHTTCNCGCALTRIGEDISEKLDYESGSFSVERHIRGKWTRRQCETITQAPVAAHVIDKGIPTTNLLAQVLISKYADHLPLYRQEQIYARAGVELPRSTLADWVGRCGVELTPLVEHLRSKLLEHPVLHADETPMPMLSPGKKRTHQAYIWAYATTRYASVQGVVYDFQPSRSGKASRDFLADWRGQLVCDDYTGYKAGFATGMTEVGCWAHARRKFHEMMEQNQSPIAEKALTYIGMLYDVERQANDLPPDERQRLRDTEARPVITHLREWLTGQRSQLTNGTRTAKAIDYTLKRWSALVRYLDDGNLPIDNNWVENQIRPWAIGRNNWLFAGSLRSGQRGANVMTLIQSAKINGLDPQAYLKDVLARLPSARQSDLDDLLPHNWAPGIKV</sequence>
<dbReference type="Proteomes" id="UP000234845">
    <property type="component" value="Unassembled WGS sequence"/>
</dbReference>
<evidence type="ECO:0000259" key="5">
    <source>
        <dbReference type="Pfam" id="PF13817"/>
    </source>
</evidence>
<evidence type="ECO:0000256" key="1">
    <source>
        <dbReference type="SAM" id="MobiDB-lite"/>
    </source>
</evidence>
<dbReference type="Pfam" id="PF13005">
    <property type="entry name" value="zf-IS66"/>
    <property type="match status" value="1"/>
</dbReference>
<dbReference type="PANTHER" id="PTHR33678:SF1">
    <property type="entry name" value="BLL1576 PROTEIN"/>
    <property type="match status" value="1"/>
</dbReference>
<feature type="domain" description="Transposase IS66 central" evidence="2">
    <location>
        <begin position="193"/>
        <end position="474"/>
    </location>
</feature>
<dbReference type="InterPro" id="IPR024463">
    <property type="entry name" value="Transposase_TnpC_homeodom"/>
</dbReference>
<feature type="domain" description="Transposase IS66 C-terminal" evidence="5">
    <location>
        <begin position="481"/>
        <end position="518"/>
    </location>
</feature>
<dbReference type="RefSeq" id="WP_101521986.1">
    <property type="nucleotide sequence ID" value="NZ_PKLZ01000009.1"/>
</dbReference>
<dbReference type="Pfam" id="PF13817">
    <property type="entry name" value="DDE_Tnp_IS66_C"/>
    <property type="match status" value="1"/>
</dbReference>
<dbReference type="NCBIfam" id="NF033517">
    <property type="entry name" value="transpos_IS66"/>
    <property type="match status" value="1"/>
</dbReference>
<feature type="compositionally biased region" description="Basic and acidic residues" evidence="1">
    <location>
        <begin position="101"/>
        <end position="113"/>
    </location>
</feature>
<feature type="region of interest" description="Disordered" evidence="1">
    <location>
        <begin position="101"/>
        <end position="133"/>
    </location>
</feature>
<feature type="domain" description="Transposase TnpC homeodomain" evidence="4">
    <location>
        <begin position="56"/>
        <end position="128"/>
    </location>
</feature>
<evidence type="ECO:0000259" key="4">
    <source>
        <dbReference type="Pfam" id="PF13007"/>
    </source>
</evidence>
<dbReference type="Pfam" id="PF13007">
    <property type="entry name" value="LZ_Tnp_IS66"/>
    <property type="match status" value="1"/>
</dbReference>
<feature type="domain" description="Transposase IS66 zinc-finger binding" evidence="3">
    <location>
        <begin position="137"/>
        <end position="179"/>
    </location>
</feature>
<dbReference type="InterPro" id="IPR024474">
    <property type="entry name" value="Znf_dom_IS66"/>
</dbReference>
<dbReference type="Pfam" id="PF03050">
    <property type="entry name" value="DDE_Tnp_IS66"/>
    <property type="match status" value="1"/>
</dbReference>
<dbReference type="EMBL" id="PKLZ01000009">
    <property type="protein sequence ID" value="PLW82051.1"/>
    <property type="molecule type" value="Genomic_DNA"/>
</dbReference>
<comment type="caution">
    <text evidence="6">The sequence shown here is derived from an EMBL/GenBank/DDBJ whole genome shotgun (WGS) entry which is preliminary data.</text>
</comment>
<reference evidence="7" key="1">
    <citation type="submission" date="2017-11" db="EMBL/GenBank/DDBJ databases">
        <title>The draft genome sequence of Chromatocurvus sp. F02.</title>
        <authorList>
            <person name="Du Z.-J."/>
            <person name="Chang Y.-Q."/>
        </authorList>
    </citation>
    <scope>NUCLEOTIDE SEQUENCE [LARGE SCALE GENOMIC DNA]</scope>
    <source>
        <strain evidence="7">F02</strain>
    </source>
</reference>
<organism evidence="6 7">
    <name type="scientific">Kineobactrum sediminis</name>
    <dbReference type="NCBI Taxonomy" id="1905677"/>
    <lineage>
        <taxon>Bacteria</taxon>
        <taxon>Pseudomonadati</taxon>
        <taxon>Pseudomonadota</taxon>
        <taxon>Gammaproteobacteria</taxon>
        <taxon>Cellvibrionales</taxon>
        <taxon>Halieaceae</taxon>
        <taxon>Kineobactrum</taxon>
    </lineage>
</organism>
<evidence type="ECO:0000259" key="3">
    <source>
        <dbReference type="Pfam" id="PF13005"/>
    </source>
</evidence>
<dbReference type="InterPro" id="IPR004291">
    <property type="entry name" value="Transposase_IS66_central"/>
</dbReference>
<evidence type="ECO:0000259" key="2">
    <source>
        <dbReference type="Pfam" id="PF03050"/>
    </source>
</evidence>
<keyword evidence="7" id="KW-1185">Reference proteome</keyword>
<protein>
    <submittedName>
        <fullName evidence="6">IS66 family transposase</fullName>
    </submittedName>
</protein>
<proteinExistence type="predicted"/>
<dbReference type="AlphaFoldDB" id="A0A2N5Y0Z3"/>
<dbReference type="InterPro" id="IPR039552">
    <property type="entry name" value="IS66_C"/>
</dbReference>
<evidence type="ECO:0000313" key="6">
    <source>
        <dbReference type="EMBL" id="PLW82051.1"/>
    </source>
</evidence>
<evidence type="ECO:0000313" key="7">
    <source>
        <dbReference type="Proteomes" id="UP000234845"/>
    </source>
</evidence>
<dbReference type="PANTHER" id="PTHR33678">
    <property type="entry name" value="BLL1576 PROTEIN"/>
    <property type="match status" value="1"/>
</dbReference>